<name>A0A2W2AMK9_9HYPH</name>
<evidence type="ECO:0000313" key="1">
    <source>
        <dbReference type="EMBL" id="PZF76621.1"/>
    </source>
</evidence>
<protein>
    <submittedName>
        <fullName evidence="1">Uncharacterized protein</fullName>
    </submittedName>
</protein>
<reference evidence="2" key="1">
    <citation type="submission" date="2018-06" db="EMBL/GenBank/DDBJ databases">
        <title>Aestuariibacter litoralis strain KCTC 52945T.</title>
        <authorList>
            <person name="Li X."/>
            <person name="Salam N."/>
            <person name="Li J.-L."/>
            <person name="Chen Y.-M."/>
            <person name="Yang Z.-W."/>
            <person name="Zhang L.-Y."/>
            <person name="Han M.-X."/>
            <person name="Xiao M."/>
            <person name="Li W.-J."/>
        </authorList>
    </citation>
    <scope>NUCLEOTIDE SEQUENCE [LARGE SCALE GENOMIC DNA]</scope>
    <source>
        <strain evidence="2">KCTC 52945</strain>
    </source>
</reference>
<comment type="caution">
    <text evidence="1">The sequence shown here is derived from an EMBL/GenBank/DDBJ whole genome shotgun (WGS) entry which is preliminary data.</text>
</comment>
<organism evidence="1 2">
    <name type="scientific">Aestuariivirga litoralis</name>
    <dbReference type="NCBI Taxonomy" id="2650924"/>
    <lineage>
        <taxon>Bacteria</taxon>
        <taxon>Pseudomonadati</taxon>
        <taxon>Pseudomonadota</taxon>
        <taxon>Alphaproteobacteria</taxon>
        <taxon>Hyphomicrobiales</taxon>
        <taxon>Aestuariivirgaceae</taxon>
        <taxon>Aestuariivirga</taxon>
    </lineage>
</organism>
<evidence type="ECO:0000313" key="2">
    <source>
        <dbReference type="Proteomes" id="UP000248795"/>
    </source>
</evidence>
<proteinExistence type="predicted"/>
<gene>
    <name evidence="1" type="ORF">DK847_12550</name>
</gene>
<sequence length="67" mass="7340">MNIDITIGEDDGALDELHDALARVKAQTHVVRLAMAGMGDERDMRAIMSSLDAINDDLTQAEAMLKR</sequence>
<dbReference type="RefSeq" id="WP_111198858.1">
    <property type="nucleotide sequence ID" value="NZ_QKVK01000005.1"/>
</dbReference>
<dbReference type="AlphaFoldDB" id="A0A2W2AMK9"/>
<accession>A0A2W2AMK9</accession>
<dbReference type="EMBL" id="QKVK01000005">
    <property type="protein sequence ID" value="PZF76621.1"/>
    <property type="molecule type" value="Genomic_DNA"/>
</dbReference>
<keyword evidence="2" id="KW-1185">Reference proteome</keyword>
<dbReference type="Proteomes" id="UP000248795">
    <property type="component" value="Unassembled WGS sequence"/>
</dbReference>